<sequence length="98" mass="10650">MVTAAEDKEERLRLSGTRIELEELLQLPVDVAYEGLLTDDVSESVRKKLITLRAGPSRTACSNLRNPAGVGADDGARRDVVHQRDIADGTGVEPATHR</sequence>
<evidence type="ECO:0000313" key="2">
    <source>
        <dbReference type="EMBL" id="ABQ74995.1"/>
    </source>
</evidence>
<dbReference type="HOGENOM" id="CLU_2343642_0_0_11"/>
<protein>
    <submittedName>
        <fullName evidence="2">Uncharacterized protein</fullName>
    </submittedName>
</protein>
<feature type="compositionally biased region" description="Basic and acidic residues" evidence="1">
    <location>
        <begin position="74"/>
        <end position="87"/>
    </location>
</feature>
<evidence type="ECO:0000313" key="3">
    <source>
        <dbReference type="Proteomes" id="UP000001988"/>
    </source>
</evidence>
<keyword evidence="3" id="KW-1185">Reference proteome</keyword>
<evidence type="ECO:0000256" key="1">
    <source>
        <dbReference type="SAM" id="MobiDB-lite"/>
    </source>
</evidence>
<accession>A5U7J5</accession>
<dbReference type="KEGG" id="mra:MRA_3212"/>
<reference evidence="2 3" key="1">
    <citation type="journal article" date="2008" name="PLoS ONE">
        <title>Genetic basis of virulence attenuation revealed by comparative genomic analysis of Mycobacterium tuberculosis strain H37Ra versus H37Rv.</title>
        <authorList>
            <person name="Zheng H."/>
            <person name="Lu L."/>
            <person name="Wang B."/>
            <person name="Pu S."/>
            <person name="Zhang X."/>
            <person name="Zhu G."/>
            <person name="Shi W."/>
            <person name="Zhang L."/>
            <person name="Wang H."/>
            <person name="Wang S."/>
            <person name="Zhao G."/>
            <person name="Zhang Y."/>
        </authorList>
    </citation>
    <scope>NUCLEOTIDE SEQUENCE [LARGE SCALE GENOMIC DNA]</scope>
    <source>
        <strain evidence="3">ATCC 25177 / H37Ra</strain>
    </source>
</reference>
<name>A5U7J5_MYCTA</name>
<organism evidence="2 3">
    <name type="scientific">Mycobacterium tuberculosis (strain ATCC 25177 / H37Ra)</name>
    <dbReference type="NCBI Taxonomy" id="419947"/>
    <lineage>
        <taxon>Bacteria</taxon>
        <taxon>Bacillati</taxon>
        <taxon>Actinomycetota</taxon>
        <taxon>Actinomycetes</taxon>
        <taxon>Mycobacteriales</taxon>
        <taxon>Mycobacteriaceae</taxon>
        <taxon>Mycobacterium</taxon>
        <taxon>Mycobacterium tuberculosis complex</taxon>
    </lineage>
</organism>
<proteinExistence type="predicted"/>
<gene>
    <name evidence="2" type="ordered locus">MRA_3212</name>
</gene>
<dbReference type="AlphaFoldDB" id="A5U7J5"/>
<dbReference type="Proteomes" id="UP000001988">
    <property type="component" value="Chromosome"/>
</dbReference>
<dbReference type="EMBL" id="CP000611">
    <property type="protein sequence ID" value="ABQ74995.1"/>
    <property type="molecule type" value="Genomic_DNA"/>
</dbReference>
<feature type="region of interest" description="Disordered" evidence="1">
    <location>
        <begin position="63"/>
        <end position="98"/>
    </location>
</feature>